<dbReference type="AlphaFoldDB" id="A0A482ZAI2"/>
<name>A0A482ZAI2_9ARAC</name>
<dbReference type="InterPro" id="IPR000867">
    <property type="entry name" value="IGFBP-like"/>
</dbReference>
<dbReference type="SMART" id="SM00121">
    <property type="entry name" value="IB"/>
    <property type="match status" value="1"/>
</dbReference>
<dbReference type="GO" id="GO:0005520">
    <property type="term" value="F:insulin-like growth factor binding"/>
    <property type="evidence" value="ECO:0007669"/>
    <property type="project" value="InterPro"/>
</dbReference>
<feature type="signal peptide" evidence="5">
    <location>
        <begin position="1"/>
        <end position="20"/>
    </location>
</feature>
<evidence type="ECO:0000256" key="4">
    <source>
        <dbReference type="ARBA" id="ARBA00023157"/>
    </source>
</evidence>
<keyword evidence="4" id="KW-1015">Disulfide bond</keyword>
<keyword evidence="3 5" id="KW-0732">Signal</keyword>
<dbReference type="GO" id="GO:0005576">
    <property type="term" value="C:extracellular region"/>
    <property type="evidence" value="ECO:0007669"/>
    <property type="project" value="UniProtKB-SubCell"/>
</dbReference>
<evidence type="ECO:0000256" key="1">
    <source>
        <dbReference type="ARBA" id="ARBA00004613"/>
    </source>
</evidence>
<dbReference type="PROSITE" id="PS51323">
    <property type="entry name" value="IGFBP_N_2"/>
    <property type="match status" value="1"/>
</dbReference>
<evidence type="ECO:0000313" key="7">
    <source>
        <dbReference type="EMBL" id="SMD30098.1"/>
    </source>
</evidence>
<dbReference type="PANTHER" id="PTHR14186">
    <property type="entry name" value="INSULIN-LIKE GROWTH FACTOR BINDING PROTEIN-RELATED"/>
    <property type="match status" value="1"/>
</dbReference>
<dbReference type="EMBL" id="HAGQ01000025">
    <property type="protein sequence ID" value="SMD30098.1"/>
    <property type="molecule type" value="Transcribed_RNA"/>
</dbReference>
<feature type="chain" id="PRO_5019805301" evidence="5">
    <location>
        <begin position="21"/>
        <end position="103"/>
    </location>
</feature>
<evidence type="ECO:0000256" key="3">
    <source>
        <dbReference type="ARBA" id="ARBA00022729"/>
    </source>
</evidence>
<dbReference type="GO" id="GO:0009966">
    <property type="term" value="P:regulation of signal transduction"/>
    <property type="evidence" value="ECO:0007669"/>
    <property type="project" value="TreeGrafter"/>
</dbReference>
<protein>
    <submittedName>
        <fullName evidence="7">U21-Liphistoxin-Lm1b_1</fullName>
    </submittedName>
</protein>
<dbReference type="Pfam" id="PF00219">
    <property type="entry name" value="IGFBP"/>
    <property type="match status" value="1"/>
</dbReference>
<dbReference type="SUPFAM" id="SSF57184">
    <property type="entry name" value="Growth factor receptor domain"/>
    <property type="match status" value="1"/>
</dbReference>
<organism evidence="7">
    <name type="scientific">Liphistius malayanus</name>
    <dbReference type="NCBI Taxonomy" id="1203467"/>
    <lineage>
        <taxon>Eukaryota</taxon>
        <taxon>Metazoa</taxon>
        <taxon>Ecdysozoa</taxon>
        <taxon>Arthropoda</taxon>
        <taxon>Chelicerata</taxon>
        <taxon>Arachnida</taxon>
        <taxon>Araneae</taxon>
        <taxon>Mesothelae</taxon>
        <taxon>Liphistiidae</taxon>
        <taxon>Liphistius</taxon>
    </lineage>
</organism>
<comment type="subcellular location">
    <subcellularLocation>
        <location evidence="1">Secreted</location>
    </subcellularLocation>
</comment>
<evidence type="ECO:0000259" key="6">
    <source>
        <dbReference type="PROSITE" id="PS51323"/>
    </source>
</evidence>
<keyword evidence="2" id="KW-0964">Secreted</keyword>
<sequence>MDRIKGICFILILIVVSSSAFTCPECDLRRCTPLDPATCPLGVTKDPCDCCPVCYKTEGEVCGGPWNTSGKCGEHLFCAQLTSTTSDYFGFNPDGICRKMTPE</sequence>
<proteinExistence type="predicted"/>
<dbReference type="Gene3D" id="4.10.40.20">
    <property type="match status" value="1"/>
</dbReference>
<dbReference type="GO" id="GO:0001558">
    <property type="term" value="P:regulation of cell growth"/>
    <property type="evidence" value="ECO:0007669"/>
    <property type="project" value="InterPro"/>
</dbReference>
<evidence type="ECO:0000256" key="5">
    <source>
        <dbReference type="SAM" id="SignalP"/>
    </source>
</evidence>
<reference evidence="7" key="2">
    <citation type="submission" date="2019-04" db="EMBL/GenBank/DDBJ databases">
        <title>Unravelling the molecular evolution of spider venoms.</title>
        <authorList>
            <person name="Pineda S."/>
        </authorList>
    </citation>
    <scope>NUCLEOTIDE SEQUENCE</scope>
</reference>
<dbReference type="InterPro" id="IPR011390">
    <property type="entry name" value="IGFBP_rP_mac25"/>
</dbReference>
<dbReference type="PANTHER" id="PTHR14186:SF20">
    <property type="entry name" value="CYSTEINE-RICH MOTOR NEURON 1 PROTEIN-LIKE"/>
    <property type="match status" value="1"/>
</dbReference>
<reference evidence="7" key="1">
    <citation type="submission" date="2017-03" db="EMBL/GenBank/DDBJ databases">
        <authorList>
            <person name="QRISCLOUD D."/>
        </authorList>
    </citation>
    <scope>NUCLEOTIDE SEQUENCE</scope>
</reference>
<feature type="domain" description="IGFBP N-terminal" evidence="6">
    <location>
        <begin position="19"/>
        <end position="100"/>
    </location>
</feature>
<dbReference type="InterPro" id="IPR009030">
    <property type="entry name" value="Growth_fac_rcpt_cys_sf"/>
</dbReference>
<evidence type="ECO:0000256" key="2">
    <source>
        <dbReference type="ARBA" id="ARBA00022525"/>
    </source>
</evidence>
<accession>A0A482ZAI2</accession>